<evidence type="ECO:0000259" key="6">
    <source>
        <dbReference type="PROSITE" id="PS50994"/>
    </source>
</evidence>
<evidence type="ECO:0000256" key="4">
    <source>
        <dbReference type="SAM" id="Coils"/>
    </source>
</evidence>
<dbReference type="PROSITE" id="PS00867">
    <property type="entry name" value="CPSASE_2"/>
    <property type="match status" value="1"/>
</dbReference>
<evidence type="ECO:0000256" key="3">
    <source>
        <dbReference type="ARBA" id="ARBA00022801"/>
    </source>
</evidence>
<feature type="coiled-coil region" evidence="4">
    <location>
        <begin position="302"/>
        <end position="329"/>
    </location>
</feature>
<reference evidence="7" key="1">
    <citation type="journal article" date="2022" name="Int. J. Mol. Sci.">
        <title>Draft Genome of Tanacetum Coccineum: Genomic Comparison of Closely Related Tanacetum-Family Plants.</title>
        <authorList>
            <person name="Yamashiro T."/>
            <person name="Shiraishi A."/>
            <person name="Nakayama K."/>
            <person name="Satake H."/>
        </authorList>
    </citation>
    <scope>NUCLEOTIDE SEQUENCE</scope>
</reference>
<dbReference type="Pfam" id="PF07727">
    <property type="entry name" value="RVT_2"/>
    <property type="match status" value="1"/>
</dbReference>
<evidence type="ECO:0000256" key="1">
    <source>
        <dbReference type="ARBA" id="ARBA00022670"/>
    </source>
</evidence>
<feature type="coiled-coil region" evidence="4">
    <location>
        <begin position="74"/>
        <end position="101"/>
    </location>
</feature>
<feature type="coiled-coil region" evidence="4">
    <location>
        <begin position="1353"/>
        <end position="1401"/>
    </location>
</feature>
<dbReference type="InterPro" id="IPR036397">
    <property type="entry name" value="RNaseH_sf"/>
</dbReference>
<feature type="region of interest" description="Disordered" evidence="5">
    <location>
        <begin position="975"/>
        <end position="999"/>
    </location>
</feature>
<keyword evidence="2" id="KW-0479">Metal-binding</keyword>
<dbReference type="InterPro" id="IPR054722">
    <property type="entry name" value="PolX-like_BBD"/>
</dbReference>
<dbReference type="Pfam" id="PF22936">
    <property type="entry name" value="Pol_BBD"/>
    <property type="match status" value="1"/>
</dbReference>
<dbReference type="InterPro" id="IPR013103">
    <property type="entry name" value="RVT_2"/>
</dbReference>
<evidence type="ECO:0000256" key="5">
    <source>
        <dbReference type="SAM" id="MobiDB-lite"/>
    </source>
</evidence>
<dbReference type="Pfam" id="PF14223">
    <property type="entry name" value="Retrotran_gag_2"/>
    <property type="match status" value="1"/>
</dbReference>
<feature type="compositionally biased region" description="Low complexity" evidence="5">
    <location>
        <begin position="988"/>
        <end position="999"/>
    </location>
</feature>
<dbReference type="PANTHER" id="PTHR42648:SF32">
    <property type="entry name" value="RIBONUCLEASE H-LIKE DOMAIN, GAG-PRE-INTEGRASE DOMAIN PROTEIN-RELATED"/>
    <property type="match status" value="1"/>
</dbReference>
<name>A0ABQ4ZVT9_9ASTR</name>
<feature type="domain" description="Integrase catalytic" evidence="6">
    <location>
        <begin position="730"/>
        <end position="920"/>
    </location>
</feature>
<gene>
    <name evidence="7" type="ORF">Tco_0799826</name>
</gene>
<accession>A0ABQ4ZVT9</accession>
<dbReference type="SUPFAM" id="SSF53098">
    <property type="entry name" value="Ribonuclease H-like"/>
    <property type="match status" value="1"/>
</dbReference>
<evidence type="ECO:0000256" key="2">
    <source>
        <dbReference type="ARBA" id="ARBA00022723"/>
    </source>
</evidence>
<dbReference type="InterPro" id="IPR039537">
    <property type="entry name" value="Retrotran_Ty1/copia-like"/>
</dbReference>
<reference evidence="7" key="2">
    <citation type="submission" date="2022-01" db="EMBL/GenBank/DDBJ databases">
        <authorList>
            <person name="Yamashiro T."/>
            <person name="Shiraishi A."/>
            <person name="Satake H."/>
            <person name="Nakayama K."/>
        </authorList>
    </citation>
    <scope>NUCLEOTIDE SEQUENCE</scope>
</reference>
<keyword evidence="1" id="KW-0645">Protease</keyword>
<organism evidence="7 8">
    <name type="scientific">Tanacetum coccineum</name>
    <dbReference type="NCBI Taxonomy" id="301880"/>
    <lineage>
        <taxon>Eukaryota</taxon>
        <taxon>Viridiplantae</taxon>
        <taxon>Streptophyta</taxon>
        <taxon>Embryophyta</taxon>
        <taxon>Tracheophyta</taxon>
        <taxon>Spermatophyta</taxon>
        <taxon>Magnoliopsida</taxon>
        <taxon>eudicotyledons</taxon>
        <taxon>Gunneridae</taxon>
        <taxon>Pentapetalae</taxon>
        <taxon>asterids</taxon>
        <taxon>campanulids</taxon>
        <taxon>Asterales</taxon>
        <taxon>Asteraceae</taxon>
        <taxon>Asteroideae</taxon>
        <taxon>Anthemideae</taxon>
        <taxon>Anthemidinae</taxon>
        <taxon>Tanacetum</taxon>
    </lineage>
</organism>
<dbReference type="InterPro" id="IPR005479">
    <property type="entry name" value="CPAse_ATP-bd"/>
</dbReference>
<comment type="caution">
    <text evidence="7">The sequence shown here is derived from an EMBL/GenBank/DDBJ whole genome shotgun (WGS) entry which is preliminary data.</text>
</comment>
<dbReference type="PANTHER" id="PTHR42648">
    <property type="entry name" value="TRANSPOSASE, PUTATIVE-RELATED"/>
    <property type="match status" value="1"/>
</dbReference>
<keyword evidence="3" id="KW-0378">Hydrolase</keyword>
<dbReference type="PROSITE" id="PS50994">
    <property type="entry name" value="INTEGRASE"/>
    <property type="match status" value="1"/>
</dbReference>
<keyword evidence="4" id="KW-0175">Coiled coil</keyword>
<dbReference type="Pfam" id="PF13976">
    <property type="entry name" value="gag_pre-integrs"/>
    <property type="match status" value="1"/>
</dbReference>
<protein>
    <submittedName>
        <fullName evidence="7">Ribonuclease H-like domain-containing protein</fullName>
    </submittedName>
</protein>
<dbReference type="EMBL" id="BQNB010011612">
    <property type="protein sequence ID" value="GJS92858.1"/>
    <property type="molecule type" value="Genomic_DNA"/>
</dbReference>
<dbReference type="Proteomes" id="UP001151760">
    <property type="component" value="Unassembled WGS sequence"/>
</dbReference>
<keyword evidence="8" id="KW-1185">Reference proteome</keyword>
<evidence type="ECO:0000313" key="8">
    <source>
        <dbReference type="Proteomes" id="UP001151760"/>
    </source>
</evidence>
<dbReference type="InterPro" id="IPR025724">
    <property type="entry name" value="GAG-pre-integrase_dom"/>
</dbReference>
<dbReference type="InterPro" id="IPR001584">
    <property type="entry name" value="Integrase_cat-core"/>
</dbReference>
<proteinExistence type="predicted"/>
<dbReference type="InterPro" id="IPR012337">
    <property type="entry name" value="RNaseH-like_sf"/>
</dbReference>
<dbReference type="Gene3D" id="3.30.420.10">
    <property type="entry name" value="Ribonuclease H-like superfamily/Ribonuclease H"/>
    <property type="match status" value="1"/>
</dbReference>
<sequence length="1920" mass="217294">MDSESAHMVTASKVPMLKPENGNTAQKTTVVEGVEKVIPPRTAKEKAHKRLEVKAKSTLMMGIPNEHQLKFNSIKDAKLLLEAIENRLQKLVSQLEILGETLSQEDVNQKLLRSLSPEWNTYVIVWRNKPELETISMDDLYNNLKVTNEAVNTAHGFSAVSTQANAANPINVDNLSDVVICAFIASKPSSPQLANEDLQQLHPDDLEEMDLRWQMAMLTMRERRFLKNTRRKVTINGNETIRESSRKSVPVKTTTSNDLISCDGLGGYDWSDHAEEGPTNYALMAYSSSISDSEVSNDSTYLKSCLKTIEVLKSKYQQLLKRFEKYELVVVDYNTGEITIGELRKKLEIVQKEKDGIQFNVDKFENASKSLNKIIESQIIDNCKKGLGYNAVPPPLIENFMPPKPDLSFTRLEEFTNELVVIKPVVENSEAKVIEVNPKVVRKNNGAPIIKDWVSDSEEENVSQNKIEKKIAKPSFVKIDFVKAKQINKTDRKTAKQVDCNYQRVIKPVWNNAKRVNHQNFAKKTHPCPKKNMVPRAILMKYGLVLVNTARQVNVAHSKTTVNAVRPKPKAIVNVVQGNNVNAIKALACWVWKPKTKVLDHVSKHNSALITLNKFDYVDAQGKSKSDKGVIDSGCSRHMIGNMSYLTDYEEIDGGYVAFGGNLKGGKITGKGTIKTGNLDFENVYFVRELKFTLFSVSQMCDKKNSVLFNESEYIILSPNFKLIDESQVLLRVPIKNHMYSVELKNIVPKGGLTCLFAKATSDESKLWHRRLGHLNFKSMNKLVKGNLPTKDKTSGILKSFITGIENLVDHKVNVIRCDNGTEFKNIEMNQFCEMNGILRQFSVARTLQQNEVAERRNMTLIEAARTMLADSKLQTTFWAEVVNTTCYVQNKVLVVKPYNKTLYEFFHGRTPTLSFMRPFEYPVTILNTIDHLGKFAGKADEGTKANDNAGQARKETESIKNYILLPLWTADSPFSQDPKSSHKEDNVNSTNNVNAASTNEVNVVGGKTSIELPFDPNMPALEDYSIFRDHEDVGAEADMNNLDTTIQIEEEVYVCQPLGFEDPDFPDRVYKVEKALYGLHQAPRACQDKYVDEILKKFEFIEVKTASTPMETQKPLLKDENVYACTRYQVNPKVSHLHAMKRIFSLDRKSTTGEAEYVLLQVAFWSTVKAKTINGEVQLHALVDGKKIIVTESTVRRDLQLEDAEAIDCLPNSTIFEELTRMGYEKISQKLTFYKAFFSPQWIFFIHTILQCLSSKTTAWNEFSSTMASPSGPIDIVADEAVHKELGDSLVRAATTASSLEAKQDSGGGPRCHETMGDTIAQTRFENVSKHSNDSLLARGNTLQSDEDSLKLTELMELCTNLQQRVLDLEKTKTTQQIEIDSLKRRVKSLKRKGEDLGEDASKHGRRINVIYADEDITLVNVQDNVDNEIFNVDTLTGDEVFAEQEVAAKGVNLTVDEVTLAQALTALKSVKPKVKGDDIEEPSVPVSTASASTKVSAATTTTATISTPRKGIVITELAEIDEEERITRAEEEKIDEANIAWDDIQAKVDADYQLTERLLAEEQEQFTIEEKATLFKELLEQRRKHFAAKRAEEKRNKPPTKTQQKKTMITYLKNMEGWKHKDLKSKDFDSLKELFDKAFKRVNMFVEFRTDLVEDEEYVAIDVVPLATKSTKIVGWKIHKEGKKSYYQIMRANGKSQMYRIFSQMIKSFDREDLEDLYKLVKARYGLTRPVEGLDLVLWNDLKNMFEPHVEDTIYMLVEKKYPLTPPTLTQMLEKKIQIDYESEMAYQLFTAALIDVNAAQSKLVLLENFNENYSKCLRLLLKLLLLEEVTTASVKLLLIYKVNAAEGVNAASEEVSTAKLVSTAYAWKGHQSLALMDDSLFIYQLSDVFGRTRAYLKKPGMLKMTPLLLIQEWKMDL</sequence>
<evidence type="ECO:0000313" key="7">
    <source>
        <dbReference type="EMBL" id="GJS92858.1"/>
    </source>
</evidence>